<name>A0A8H4LWF5_9HYPO</name>
<feature type="region of interest" description="Disordered" evidence="1">
    <location>
        <begin position="1"/>
        <end position="40"/>
    </location>
</feature>
<reference evidence="2 3" key="1">
    <citation type="journal article" date="2020" name="Genome Biol. Evol.">
        <title>A new high-quality draft genome assembly of the Chinese cordyceps Ophiocordyceps sinensis.</title>
        <authorList>
            <person name="Shu R."/>
            <person name="Zhang J."/>
            <person name="Meng Q."/>
            <person name="Zhang H."/>
            <person name="Zhou G."/>
            <person name="Li M."/>
            <person name="Wu P."/>
            <person name="Zhao Y."/>
            <person name="Chen C."/>
            <person name="Qin Q."/>
        </authorList>
    </citation>
    <scope>NUCLEOTIDE SEQUENCE [LARGE SCALE GENOMIC DNA]</scope>
    <source>
        <strain evidence="2 3">IOZ07</strain>
    </source>
</reference>
<evidence type="ECO:0000313" key="2">
    <source>
        <dbReference type="EMBL" id="KAF4506337.1"/>
    </source>
</evidence>
<organism evidence="2 3">
    <name type="scientific">Ophiocordyceps sinensis</name>
    <dbReference type="NCBI Taxonomy" id="72228"/>
    <lineage>
        <taxon>Eukaryota</taxon>
        <taxon>Fungi</taxon>
        <taxon>Dikarya</taxon>
        <taxon>Ascomycota</taxon>
        <taxon>Pezizomycotina</taxon>
        <taxon>Sordariomycetes</taxon>
        <taxon>Hypocreomycetidae</taxon>
        <taxon>Hypocreales</taxon>
        <taxon>Ophiocordycipitaceae</taxon>
        <taxon>Ophiocordyceps</taxon>
    </lineage>
</organism>
<dbReference type="OrthoDB" id="4926987at2759"/>
<gene>
    <name evidence="2" type="ORF">G6O67_006433</name>
</gene>
<evidence type="ECO:0000256" key="1">
    <source>
        <dbReference type="SAM" id="MobiDB-lite"/>
    </source>
</evidence>
<feature type="compositionally biased region" description="Pro residues" evidence="1">
    <location>
        <begin position="1"/>
        <end position="12"/>
    </location>
</feature>
<sequence>MPPPLPPAPPHGPRQLPLRPGKHTEPAAGTRSNKAASAWSATGRPFHQTIQIPVPHKLQDLMRLELYQAYPHDPFSTLCMGHFLGLARKWHQDRSGEPELEYELEHELAAAAAADGINPADLDLDGNADAAAGPADQATLRAAMGAEEWRRCDTDTQMRLVERAVSTVEHKLRQARRATILRTKQPPRCGLGYQGGVLLCVLCAAAEAGRGLHRLLPTMRDGIMAGEHGALAPDEAVLAGARQRSDSLFEAGCGHGASTVTGGDGYVGDGLVVVCRVCGHRRLLDLCRDSRSDPLPQHGWSRDPDAAYVSVGGLHLVVDVCESITLIKFQSTVFSTVHERGRIGRDRLDPVRASLADDIGAFEPTVCSAGRRACACRPSGLQF</sequence>
<accession>A0A8H4LWF5</accession>
<dbReference type="Proteomes" id="UP000557566">
    <property type="component" value="Unassembled WGS sequence"/>
</dbReference>
<dbReference type="EMBL" id="JAAVMX010000007">
    <property type="protein sequence ID" value="KAF4506337.1"/>
    <property type="molecule type" value="Genomic_DNA"/>
</dbReference>
<keyword evidence="3" id="KW-1185">Reference proteome</keyword>
<proteinExistence type="predicted"/>
<dbReference type="AlphaFoldDB" id="A0A8H4LWF5"/>
<evidence type="ECO:0000313" key="3">
    <source>
        <dbReference type="Proteomes" id="UP000557566"/>
    </source>
</evidence>
<protein>
    <submittedName>
        <fullName evidence="2">Uncharacterized protein</fullName>
    </submittedName>
</protein>
<comment type="caution">
    <text evidence="2">The sequence shown here is derived from an EMBL/GenBank/DDBJ whole genome shotgun (WGS) entry which is preliminary data.</text>
</comment>